<evidence type="ECO:0000256" key="4">
    <source>
        <dbReference type="ARBA" id="ARBA00022490"/>
    </source>
</evidence>
<name>A0AAD5UBZ8_9FUNG</name>
<keyword evidence="4" id="KW-0963">Cytoplasm</keyword>
<comment type="subcellular location">
    <subcellularLocation>
        <location evidence="1">Cytoplasm</location>
        <location evidence="1">Cytoskeleton</location>
        <location evidence="1">Microtubule organizing center</location>
        <location evidence="1">Centrosome</location>
    </subcellularLocation>
    <subcellularLocation>
        <location evidence="2">Cytoplasm</location>
        <location evidence="2">Cytoskeleton</location>
        <location evidence="2">Stress fiber</location>
    </subcellularLocation>
    <subcellularLocation>
        <location evidence="3">Cytoplasm</location>
        <location evidence="3">Myofibril</location>
    </subcellularLocation>
</comment>
<evidence type="ECO:0000256" key="1">
    <source>
        <dbReference type="ARBA" id="ARBA00004300"/>
    </source>
</evidence>
<proteinExistence type="inferred from homology"/>
<dbReference type="PANTHER" id="PTHR13034:SF2">
    <property type="entry name" value="DYNACTIN SUBUNIT 4"/>
    <property type="match status" value="1"/>
</dbReference>
<comment type="similarity">
    <text evidence="11">Belongs to the dynactin subunit 4 family.</text>
</comment>
<sequence length="284" mass="32891">MDIERKDITEYEKLKEYYEKLLQYNRPRATKFEKQFFSSSFGNFGYYTGQRIKADKDAPSFLLKSVELIKSEPQKVQVELEHSEKIPITLYDEIDLDLDDTTTLKQRLEQITTGLNIVDVRDLKPLRVQLRTKNTKKCDCNKVLVKPDTKAQSLVFLSKSMLSGIVPKVSVLDFKPYSSNQFQMTLKYVNTSKMTMQIEVAQFEDPNIKLELNSSFTLQKYTPEWPKANKSFTANVVINASAELTVELITIRNKVSFITPDEYEEEVTLEYQYVVNLDKVKAGI</sequence>
<reference evidence="14" key="1">
    <citation type="submission" date="2020-05" db="EMBL/GenBank/DDBJ databases">
        <title>Phylogenomic resolution of chytrid fungi.</title>
        <authorList>
            <person name="Stajich J.E."/>
            <person name="Amses K."/>
            <person name="Simmons R."/>
            <person name="Seto K."/>
            <person name="Myers J."/>
            <person name="Bonds A."/>
            <person name="Quandt C.A."/>
            <person name="Barry K."/>
            <person name="Liu P."/>
            <person name="Grigoriev I."/>
            <person name="Longcore J.E."/>
            <person name="James T.Y."/>
        </authorList>
    </citation>
    <scope>NUCLEOTIDE SEQUENCE</scope>
    <source>
        <strain evidence="14">PLAUS21</strain>
    </source>
</reference>
<evidence type="ECO:0000313" key="15">
    <source>
        <dbReference type="Proteomes" id="UP001210925"/>
    </source>
</evidence>
<evidence type="ECO:0000256" key="5">
    <source>
        <dbReference type="ARBA" id="ARBA00022499"/>
    </source>
</evidence>
<gene>
    <name evidence="14" type="ORF">HK103_007512</name>
</gene>
<dbReference type="AlphaFoldDB" id="A0AAD5UBZ8"/>
<dbReference type="InterPro" id="IPR008603">
    <property type="entry name" value="DCTN4"/>
</dbReference>
<evidence type="ECO:0000256" key="8">
    <source>
        <dbReference type="ARBA" id="ARBA00022990"/>
    </source>
</evidence>
<keyword evidence="7" id="KW-0832">Ubl conjugation</keyword>
<keyword evidence="15" id="KW-1185">Reference proteome</keyword>
<comment type="subunit">
    <text evidence="13">Subunit of dynactin, a multiprotein complex part of a tripartite complex with dynein and a adapter, such as BICDL1, BICD2 or HOOK3. The dynactin complex is built around ACTR1A/ACTB filament and consists of an actin-related filament composed of a shoulder domain, a pointed end and a barbed end. Its length is defined by its flexible shoulder domain. The soulder is composed of 2 DCTN1 subunits, 4 DCTN2 and 2 DCTN3. The 4 DCNT2 (via N-terminus) bind the ACTR1A filament and act as molecular rulers to determine the length. The pointed end is important for binding dynein-dynactin cargo adapters. Consists of 4 subunits: ACTR10, DCNT4, DCTN5 and DCTN6. The barbed end is composed of a CAPZA1:CAPZB heterodimers, which binds ACTR1A/ACTB filament and dynactin and stabilizes dynactin. Interacts with ATP7B, but not ATP7A, in a copper-dependent manner. Interacts with ANK2; this interaction is required for localization at costameres. Interacts with N4BP2L1.</text>
</comment>
<dbReference type="GO" id="GO:0005869">
    <property type="term" value="C:dynactin complex"/>
    <property type="evidence" value="ECO:0007669"/>
    <property type="project" value="InterPro"/>
</dbReference>
<accession>A0AAD5UBZ8</accession>
<protein>
    <recommendedName>
        <fullName evidence="12">Dynactin subunit 4</fullName>
    </recommendedName>
</protein>
<comment type="caution">
    <text evidence="14">The sequence shown here is derived from an EMBL/GenBank/DDBJ whole genome shotgun (WGS) entry which is preliminary data.</text>
</comment>
<keyword evidence="8" id="KW-0007">Acetylation</keyword>
<keyword evidence="6" id="KW-0597">Phosphoprotein</keyword>
<evidence type="ECO:0000256" key="12">
    <source>
        <dbReference type="ARBA" id="ARBA00034864"/>
    </source>
</evidence>
<dbReference type="Proteomes" id="UP001210925">
    <property type="component" value="Unassembled WGS sequence"/>
</dbReference>
<dbReference type="Pfam" id="PF05502">
    <property type="entry name" value="Dynactin_p62"/>
    <property type="match status" value="1"/>
</dbReference>
<evidence type="ECO:0000256" key="6">
    <source>
        <dbReference type="ARBA" id="ARBA00022553"/>
    </source>
</evidence>
<evidence type="ECO:0000256" key="9">
    <source>
        <dbReference type="ARBA" id="ARBA00023054"/>
    </source>
</evidence>
<evidence type="ECO:0000256" key="7">
    <source>
        <dbReference type="ARBA" id="ARBA00022843"/>
    </source>
</evidence>
<dbReference type="PANTHER" id="PTHR13034">
    <property type="entry name" value="DYNACTIN P62 SUBUNIT"/>
    <property type="match status" value="1"/>
</dbReference>
<evidence type="ECO:0000256" key="10">
    <source>
        <dbReference type="ARBA" id="ARBA00023212"/>
    </source>
</evidence>
<organism evidence="14 15">
    <name type="scientific">Boothiomyces macroporosus</name>
    <dbReference type="NCBI Taxonomy" id="261099"/>
    <lineage>
        <taxon>Eukaryota</taxon>
        <taxon>Fungi</taxon>
        <taxon>Fungi incertae sedis</taxon>
        <taxon>Chytridiomycota</taxon>
        <taxon>Chytridiomycota incertae sedis</taxon>
        <taxon>Chytridiomycetes</taxon>
        <taxon>Rhizophydiales</taxon>
        <taxon>Terramycetaceae</taxon>
        <taxon>Boothiomyces</taxon>
    </lineage>
</organism>
<keyword evidence="9" id="KW-0175">Coiled coil</keyword>
<evidence type="ECO:0000256" key="11">
    <source>
        <dbReference type="ARBA" id="ARBA00034776"/>
    </source>
</evidence>
<evidence type="ECO:0000256" key="13">
    <source>
        <dbReference type="ARBA" id="ARBA00093507"/>
    </source>
</evidence>
<dbReference type="GO" id="GO:0001725">
    <property type="term" value="C:stress fiber"/>
    <property type="evidence" value="ECO:0007669"/>
    <property type="project" value="UniProtKB-SubCell"/>
</dbReference>
<keyword evidence="10" id="KW-0206">Cytoskeleton</keyword>
<evidence type="ECO:0000313" key="14">
    <source>
        <dbReference type="EMBL" id="KAJ3254124.1"/>
    </source>
</evidence>
<evidence type="ECO:0000256" key="2">
    <source>
        <dbReference type="ARBA" id="ARBA00004529"/>
    </source>
</evidence>
<evidence type="ECO:0000256" key="3">
    <source>
        <dbReference type="ARBA" id="ARBA00004657"/>
    </source>
</evidence>
<keyword evidence="5" id="KW-1017">Isopeptide bond</keyword>
<dbReference type="EMBL" id="JADGKB010000092">
    <property type="protein sequence ID" value="KAJ3254124.1"/>
    <property type="molecule type" value="Genomic_DNA"/>
</dbReference>